<dbReference type="SUPFAM" id="SSF48403">
    <property type="entry name" value="Ankyrin repeat"/>
    <property type="match status" value="1"/>
</dbReference>
<reference evidence="1" key="1">
    <citation type="journal article" date="2023" name="Mol. Phylogenet. Evol.">
        <title>Genome-scale phylogeny and comparative genomics of the fungal order Sordariales.</title>
        <authorList>
            <person name="Hensen N."/>
            <person name="Bonometti L."/>
            <person name="Westerberg I."/>
            <person name="Brannstrom I.O."/>
            <person name="Guillou S."/>
            <person name="Cros-Aarteil S."/>
            <person name="Calhoun S."/>
            <person name="Haridas S."/>
            <person name="Kuo A."/>
            <person name="Mondo S."/>
            <person name="Pangilinan J."/>
            <person name="Riley R."/>
            <person name="LaButti K."/>
            <person name="Andreopoulos B."/>
            <person name="Lipzen A."/>
            <person name="Chen C."/>
            <person name="Yan M."/>
            <person name="Daum C."/>
            <person name="Ng V."/>
            <person name="Clum A."/>
            <person name="Steindorff A."/>
            <person name="Ohm R.A."/>
            <person name="Martin F."/>
            <person name="Silar P."/>
            <person name="Natvig D.O."/>
            <person name="Lalanne C."/>
            <person name="Gautier V."/>
            <person name="Ament-Velasquez S.L."/>
            <person name="Kruys A."/>
            <person name="Hutchinson M.I."/>
            <person name="Powell A.J."/>
            <person name="Barry K."/>
            <person name="Miller A.N."/>
            <person name="Grigoriev I.V."/>
            <person name="Debuchy R."/>
            <person name="Gladieux P."/>
            <person name="Hiltunen Thoren M."/>
            <person name="Johannesson H."/>
        </authorList>
    </citation>
    <scope>NUCLEOTIDE SEQUENCE</scope>
    <source>
        <strain evidence="1">PSN293</strain>
    </source>
</reference>
<evidence type="ECO:0000313" key="1">
    <source>
        <dbReference type="EMBL" id="KAK4210115.1"/>
    </source>
</evidence>
<keyword evidence="2" id="KW-1185">Reference proteome</keyword>
<dbReference type="AlphaFoldDB" id="A0AAN7B6P7"/>
<organism evidence="1 2">
    <name type="scientific">Rhypophila decipiens</name>
    <dbReference type="NCBI Taxonomy" id="261697"/>
    <lineage>
        <taxon>Eukaryota</taxon>
        <taxon>Fungi</taxon>
        <taxon>Dikarya</taxon>
        <taxon>Ascomycota</taxon>
        <taxon>Pezizomycotina</taxon>
        <taxon>Sordariomycetes</taxon>
        <taxon>Sordariomycetidae</taxon>
        <taxon>Sordariales</taxon>
        <taxon>Naviculisporaceae</taxon>
        <taxon>Rhypophila</taxon>
    </lineage>
</organism>
<reference evidence="1" key="2">
    <citation type="submission" date="2023-05" db="EMBL/GenBank/DDBJ databases">
        <authorList>
            <consortium name="Lawrence Berkeley National Laboratory"/>
            <person name="Steindorff A."/>
            <person name="Hensen N."/>
            <person name="Bonometti L."/>
            <person name="Westerberg I."/>
            <person name="Brannstrom I.O."/>
            <person name="Guillou S."/>
            <person name="Cros-Aarteil S."/>
            <person name="Calhoun S."/>
            <person name="Haridas S."/>
            <person name="Kuo A."/>
            <person name="Mondo S."/>
            <person name="Pangilinan J."/>
            <person name="Riley R."/>
            <person name="Labutti K."/>
            <person name="Andreopoulos B."/>
            <person name="Lipzen A."/>
            <person name="Chen C."/>
            <person name="Yanf M."/>
            <person name="Daum C."/>
            <person name="Ng V."/>
            <person name="Clum A."/>
            <person name="Ohm R."/>
            <person name="Martin F."/>
            <person name="Silar P."/>
            <person name="Natvig D."/>
            <person name="Lalanne C."/>
            <person name="Gautier V."/>
            <person name="Ament-Velasquez S.L."/>
            <person name="Kruys A."/>
            <person name="Hutchinson M.I."/>
            <person name="Powell A.J."/>
            <person name="Barry K."/>
            <person name="Miller A.N."/>
            <person name="Grigoriev I.V."/>
            <person name="Debuchy R."/>
            <person name="Gladieux P."/>
            <person name="Thoren M.H."/>
            <person name="Johannesson H."/>
        </authorList>
    </citation>
    <scope>NUCLEOTIDE SEQUENCE</scope>
    <source>
        <strain evidence="1">PSN293</strain>
    </source>
</reference>
<dbReference type="InterPro" id="IPR036770">
    <property type="entry name" value="Ankyrin_rpt-contain_sf"/>
</dbReference>
<dbReference type="Gene3D" id="1.25.40.20">
    <property type="entry name" value="Ankyrin repeat-containing domain"/>
    <property type="match status" value="1"/>
</dbReference>
<comment type="caution">
    <text evidence="1">The sequence shown here is derived from an EMBL/GenBank/DDBJ whole genome shotgun (WGS) entry which is preliminary data.</text>
</comment>
<proteinExistence type="predicted"/>
<dbReference type="Proteomes" id="UP001301769">
    <property type="component" value="Unassembled WGS sequence"/>
</dbReference>
<protein>
    <recommendedName>
        <fullName evidence="3">Ankyrin repeat domain-containing protein</fullName>
    </recommendedName>
</protein>
<accession>A0AAN7B6P7</accession>
<gene>
    <name evidence="1" type="ORF">QBC37DRAFT_322731</name>
</gene>
<dbReference type="EMBL" id="MU858184">
    <property type="protein sequence ID" value="KAK4210115.1"/>
    <property type="molecule type" value="Genomic_DNA"/>
</dbReference>
<name>A0AAN7B6P7_9PEZI</name>
<sequence length="293" mass="32190">MDYETKRRAHQAAIEKCNEACETGDLVTIKRLFGFQTSIARIGGTAPTEDEELQALLGPDDAHECLIWVVGEDDLPVSRGLLELGIVDLHRSPIRLLTGVKSQAMLEVLAEFGFDFRQYGHNILHQFITPISILRYLLDLGADPKKPIVPSLVPFLKKGETDNTTQCLNEAAAQCDIPAFELLVSRGAEPARSIALHRATRFKGANNGGTTVTDMIAYLIDRHGMDPNAKDDCAGLRDLMTAFREEGKPLEYALANENREAAVALVKKGAEPGRVTNKEKADGIRRLIDGIMI</sequence>
<evidence type="ECO:0000313" key="2">
    <source>
        <dbReference type="Proteomes" id="UP001301769"/>
    </source>
</evidence>
<evidence type="ECO:0008006" key="3">
    <source>
        <dbReference type="Google" id="ProtNLM"/>
    </source>
</evidence>